<evidence type="ECO:0000256" key="3">
    <source>
        <dbReference type="SAM" id="Phobius"/>
    </source>
</evidence>
<feature type="transmembrane region" description="Helical" evidence="3">
    <location>
        <begin position="44"/>
        <end position="77"/>
    </location>
</feature>
<evidence type="ECO:0000256" key="2">
    <source>
        <dbReference type="SAM" id="MobiDB-lite"/>
    </source>
</evidence>
<feature type="domain" description="PPM-type phosphatase" evidence="4">
    <location>
        <begin position="605"/>
        <end position="816"/>
    </location>
</feature>
<dbReference type="PANTHER" id="PTHR43156:SF2">
    <property type="entry name" value="STAGE II SPORULATION PROTEIN E"/>
    <property type="match status" value="1"/>
</dbReference>
<dbReference type="InterPro" id="IPR045768">
    <property type="entry name" value="SpoIIE_N"/>
</dbReference>
<keyword evidence="3" id="KW-0812">Transmembrane</keyword>
<gene>
    <name evidence="5" type="ORF">U7230_12985</name>
</gene>
<evidence type="ECO:0000259" key="4">
    <source>
        <dbReference type="SMART" id="SM00331"/>
    </source>
</evidence>
<keyword evidence="3" id="KW-1133">Transmembrane helix</keyword>
<feature type="transmembrane region" description="Helical" evidence="3">
    <location>
        <begin position="245"/>
        <end position="262"/>
    </location>
</feature>
<dbReference type="InterPro" id="IPR001932">
    <property type="entry name" value="PPM-type_phosphatase-like_dom"/>
</dbReference>
<feature type="transmembrane region" description="Helical" evidence="3">
    <location>
        <begin position="182"/>
        <end position="201"/>
    </location>
</feature>
<dbReference type="Gene3D" id="3.60.40.10">
    <property type="entry name" value="PPM-type phosphatase domain"/>
    <property type="match status" value="1"/>
</dbReference>
<feature type="transmembrane region" description="Helical" evidence="3">
    <location>
        <begin position="89"/>
        <end position="109"/>
    </location>
</feature>
<dbReference type="SUPFAM" id="SSF81606">
    <property type="entry name" value="PP2C-like"/>
    <property type="match status" value="1"/>
</dbReference>
<feature type="transmembrane region" description="Helical" evidence="3">
    <location>
        <begin position="213"/>
        <end position="239"/>
    </location>
</feature>
<name>A0ABZ1BWE4_9FIRM</name>
<dbReference type="EMBL" id="CP141615">
    <property type="protein sequence ID" value="WRP16988.1"/>
    <property type="molecule type" value="Genomic_DNA"/>
</dbReference>
<dbReference type="PANTHER" id="PTHR43156">
    <property type="entry name" value="STAGE II SPORULATION PROTEIN E-RELATED"/>
    <property type="match status" value="1"/>
</dbReference>
<reference evidence="5 6" key="1">
    <citation type="journal article" date="2024" name="Front. Microbiol.">
        <title>Novel thermophilic genera Geochorda gen. nov. and Carboxydochorda gen. nov. from the deep terrestrial subsurface reveal the ecophysiological diversity in the class Limnochordia.</title>
        <authorList>
            <person name="Karnachuk O.V."/>
            <person name="Lukina A.P."/>
            <person name="Avakyan M.R."/>
            <person name="Kadnikov V.V."/>
            <person name="Begmatov S."/>
            <person name="Beletsky A.V."/>
            <person name="Vlasova K.G."/>
            <person name="Novikov A.A."/>
            <person name="Shcherbakova V.A."/>
            <person name="Mardanov A.V."/>
            <person name="Ravin N.V."/>
        </authorList>
    </citation>
    <scope>NUCLEOTIDE SEQUENCE [LARGE SCALE GENOMIC DNA]</scope>
    <source>
        <strain evidence="5 6">L945</strain>
    </source>
</reference>
<feature type="transmembrane region" description="Helical" evidence="3">
    <location>
        <begin position="269"/>
        <end position="288"/>
    </location>
</feature>
<sequence length="868" mass="88808">MRHVAGPALAVLAGVLLSSARVGNLGPFALAFFFSTLETGALLPAAAAVGTVAGAALFAPAHGPVVLAAVALGWALAGPKGSHRLRRRRHLLAALAVMAARMVAGGLGIGQAPLWWIETVAEAMAAAALTHLWSPVAAFLGGGGSSPGPAGGAAAGADGGSADGAVAGAATQGQSAGLVERAAGLVTAGAALLVGLVPIGVGPVHLAAVAGPLLTLVTTASAGPSLGVALAVVSGFLMAVASPRWLLFALAQAAGALGAAAVSGGRKEWAALSMAGVTAAAGLAASSAEWVAWALGHALAGALLYLLMPGAWIVALERRGREFGLAATPDGGVAGGGAMAATGPSGVLVAEWAHRRALEGVESAAGIVEALRATYETAASAMDGTDWADGPGYVGKVQERACRQCPSFAHCWESHANASFWDVLAFLERAEQRGEAVESDMPAELRRRCIQPFRLAAAVSDTAALMAAFKRARKGAEAESRRLMSEVGAAAGMLRRLRAHLQERGLPLDVPAASRLMRHMARLGIPYREALVAGAGCRREVVVRLREPCGAPHSCSRRVLRAAQESEGIPLAVVDEHCRHEPGPDGGRRDEAGCEVRLGPRAAWQLDVAFTSRTRWDQNSSGDTFHRVQLAPGLVAVVLSDGMGSGPEAARESTGAVRLAEAALVAGFDAGQAIQFANAVLLARSPDERFATLDLAVFDLVSGELELAKAGAYPTFVLRSGSVERLEGRAIPAGILQAVEVEPVRRRLLDGDVIVMATDGAAELGEAGESCLQHVLQTLGSARGEAAALADALSSCLEQVARGRWPDDVTVAVMTVRQLDAPLLPAYTDAGSGAGSRRPARPWVAVGRQRQRRSLVTTGAQPFGREGS</sequence>
<feature type="region of interest" description="Disordered" evidence="2">
    <location>
        <begin position="848"/>
        <end position="868"/>
    </location>
</feature>
<evidence type="ECO:0000313" key="6">
    <source>
        <dbReference type="Proteomes" id="UP001332192"/>
    </source>
</evidence>
<evidence type="ECO:0000313" key="5">
    <source>
        <dbReference type="EMBL" id="WRP16988.1"/>
    </source>
</evidence>
<evidence type="ECO:0000256" key="1">
    <source>
        <dbReference type="ARBA" id="ARBA00022801"/>
    </source>
</evidence>
<proteinExistence type="predicted"/>
<protein>
    <submittedName>
        <fullName evidence="5">SpoIIE family protein phosphatase</fullName>
    </submittedName>
</protein>
<dbReference type="Pfam" id="PF19732">
    <property type="entry name" value="SpoIIE_N"/>
    <property type="match status" value="1"/>
</dbReference>
<dbReference type="RefSeq" id="WP_324716260.1">
    <property type="nucleotide sequence ID" value="NZ_CP141615.1"/>
</dbReference>
<dbReference type="SMART" id="SM00331">
    <property type="entry name" value="PP2C_SIG"/>
    <property type="match status" value="1"/>
</dbReference>
<dbReference type="Proteomes" id="UP001332192">
    <property type="component" value="Chromosome"/>
</dbReference>
<dbReference type="InterPro" id="IPR036457">
    <property type="entry name" value="PPM-type-like_dom_sf"/>
</dbReference>
<accession>A0ABZ1BWE4</accession>
<keyword evidence="1" id="KW-0378">Hydrolase</keyword>
<feature type="transmembrane region" description="Helical" evidence="3">
    <location>
        <begin position="294"/>
        <end position="315"/>
    </location>
</feature>
<dbReference type="InterPro" id="IPR052016">
    <property type="entry name" value="Bact_Sigma-Reg"/>
</dbReference>
<keyword evidence="6" id="KW-1185">Reference proteome</keyword>
<keyword evidence="3" id="KW-0472">Membrane</keyword>
<organism evidence="5 6">
    <name type="scientific">Carboxydichorda subterranea</name>
    <dbReference type="NCBI Taxonomy" id="3109565"/>
    <lineage>
        <taxon>Bacteria</taxon>
        <taxon>Bacillati</taxon>
        <taxon>Bacillota</taxon>
        <taxon>Limnochordia</taxon>
        <taxon>Limnochordales</taxon>
        <taxon>Geochordaceae</taxon>
        <taxon>Carboxydichorda</taxon>
    </lineage>
</organism>
<dbReference type="Pfam" id="PF07228">
    <property type="entry name" value="SpoIIE"/>
    <property type="match status" value="1"/>
</dbReference>